<sequence>MESNLNKCYKYVHAVGVQADVAFGVCRNLGANVISIQSAAENNELNIVIKNCYNDTQNCGSAWIGLLWQNTTSDNSYSWSDGESVSYLNIDHSSKNFTTNIRITFFMDSYTKSVDYMAKCKKKPTVRSGKLSNAGPAAPTQTPTTSSSTTKRTTPTTTRTTTTTTRKTTTPSTTTPSPGGNCPTGWYQSLYNKRNCYLFASTAKDWNTANFQCFALDQRASLATIGSAFVNTEILTTAAKVAPRCNDFFIGLHQDNQNSPWVWMNGDTATYRNWRPRYPNYIDFGPNSFCGVLNMYDGTWLNDVCVNKSKCYICEISV</sequence>
<feature type="domain" description="C-type lectin" evidence="3">
    <location>
        <begin position="4"/>
        <end position="89"/>
    </location>
</feature>
<reference evidence="5" key="1">
    <citation type="submission" date="2022-11" db="UniProtKB">
        <authorList>
            <consortium name="WormBaseParasite"/>
        </authorList>
    </citation>
    <scope>IDENTIFICATION</scope>
</reference>
<dbReference type="InterPro" id="IPR001304">
    <property type="entry name" value="C-type_lectin-like"/>
</dbReference>
<protein>
    <submittedName>
        <fullName evidence="5">C-type lectin domain-containing protein</fullName>
    </submittedName>
</protein>
<dbReference type="Pfam" id="PF00059">
    <property type="entry name" value="Lectin_C"/>
    <property type="match status" value="2"/>
</dbReference>
<dbReference type="PROSITE" id="PS50041">
    <property type="entry name" value="C_TYPE_LECTIN_2"/>
    <property type="match status" value="2"/>
</dbReference>
<dbReference type="PROSITE" id="PS00615">
    <property type="entry name" value="C_TYPE_LECTIN_1"/>
    <property type="match status" value="1"/>
</dbReference>
<dbReference type="InterPro" id="IPR050111">
    <property type="entry name" value="C-type_lectin/snaclec_domain"/>
</dbReference>
<proteinExistence type="predicted"/>
<keyword evidence="4" id="KW-1185">Reference proteome</keyword>
<dbReference type="PANTHER" id="PTHR22803">
    <property type="entry name" value="MANNOSE, PHOSPHOLIPASE, LECTIN RECEPTOR RELATED"/>
    <property type="match status" value="1"/>
</dbReference>
<accession>A0A914DBX9</accession>
<dbReference type="InterPro" id="IPR018378">
    <property type="entry name" value="C-type_lectin_CS"/>
</dbReference>
<dbReference type="CDD" id="cd00037">
    <property type="entry name" value="CLECT"/>
    <property type="match status" value="2"/>
</dbReference>
<keyword evidence="1" id="KW-1015">Disulfide bond</keyword>
<name>A0A914DBX9_9BILA</name>
<dbReference type="Proteomes" id="UP000887540">
    <property type="component" value="Unplaced"/>
</dbReference>
<dbReference type="Gene3D" id="3.10.100.10">
    <property type="entry name" value="Mannose-Binding Protein A, subunit A"/>
    <property type="match status" value="2"/>
</dbReference>
<dbReference type="InterPro" id="IPR016186">
    <property type="entry name" value="C-type_lectin-like/link_sf"/>
</dbReference>
<feature type="region of interest" description="Disordered" evidence="2">
    <location>
        <begin position="126"/>
        <end position="180"/>
    </location>
</feature>
<feature type="domain" description="C-type lectin" evidence="3">
    <location>
        <begin position="192"/>
        <end position="305"/>
    </location>
</feature>
<dbReference type="AlphaFoldDB" id="A0A914DBX9"/>
<dbReference type="SUPFAM" id="SSF56436">
    <property type="entry name" value="C-type lectin-like"/>
    <property type="match status" value="2"/>
</dbReference>
<dbReference type="WBParaSite" id="ACRNAN_scaffold2222.g30040.t1">
    <property type="protein sequence ID" value="ACRNAN_scaffold2222.g30040.t1"/>
    <property type="gene ID" value="ACRNAN_scaffold2222.g30040"/>
</dbReference>
<dbReference type="InterPro" id="IPR016187">
    <property type="entry name" value="CTDL_fold"/>
</dbReference>
<evidence type="ECO:0000313" key="5">
    <source>
        <dbReference type="WBParaSite" id="ACRNAN_scaffold2222.g30040.t1"/>
    </source>
</evidence>
<dbReference type="SMART" id="SM00034">
    <property type="entry name" value="CLECT"/>
    <property type="match status" value="2"/>
</dbReference>
<evidence type="ECO:0000256" key="2">
    <source>
        <dbReference type="SAM" id="MobiDB-lite"/>
    </source>
</evidence>
<feature type="compositionally biased region" description="Low complexity" evidence="2">
    <location>
        <begin position="142"/>
        <end position="178"/>
    </location>
</feature>
<evidence type="ECO:0000256" key="1">
    <source>
        <dbReference type="ARBA" id="ARBA00023157"/>
    </source>
</evidence>
<evidence type="ECO:0000259" key="3">
    <source>
        <dbReference type="PROSITE" id="PS50041"/>
    </source>
</evidence>
<organism evidence="4 5">
    <name type="scientific">Acrobeloides nanus</name>
    <dbReference type="NCBI Taxonomy" id="290746"/>
    <lineage>
        <taxon>Eukaryota</taxon>
        <taxon>Metazoa</taxon>
        <taxon>Ecdysozoa</taxon>
        <taxon>Nematoda</taxon>
        <taxon>Chromadorea</taxon>
        <taxon>Rhabditida</taxon>
        <taxon>Tylenchina</taxon>
        <taxon>Cephalobomorpha</taxon>
        <taxon>Cephaloboidea</taxon>
        <taxon>Cephalobidae</taxon>
        <taxon>Acrobeloides</taxon>
    </lineage>
</organism>
<evidence type="ECO:0000313" key="4">
    <source>
        <dbReference type="Proteomes" id="UP000887540"/>
    </source>
</evidence>